<proteinExistence type="predicted"/>
<evidence type="ECO:0000256" key="1">
    <source>
        <dbReference type="ARBA" id="ARBA00022723"/>
    </source>
</evidence>
<keyword evidence="2 4" id="KW-0863">Zinc-finger</keyword>
<feature type="domain" description="MYND-type" evidence="6">
    <location>
        <begin position="415"/>
        <end position="456"/>
    </location>
</feature>
<dbReference type="PROSITE" id="PS50865">
    <property type="entry name" value="ZF_MYND_2"/>
    <property type="match status" value="1"/>
</dbReference>
<reference evidence="7 8" key="1">
    <citation type="submission" date="2024-05" db="EMBL/GenBank/DDBJ databases">
        <title>A draft genome resource for the thread blight pathogen Marasmius tenuissimus strain MS-2.</title>
        <authorList>
            <person name="Yulfo-Soto G.E."/>
            <person name="Baruah I.K."/>
            <person name="Amoako-Attah I."/>
            <person name="Bukari Y."/>
            <person name="Meinhardt L.W."/>
            <person name="Bailey B.A."/>
            <person name="Cohen S.P."/>
        </authorList>
    </citation>
    <scope>NUCLEOTIDE SEQUENCE [LARGE SCALE GENOMIC DNA]</scope>
    <source>
        <strain evidence="7 8">MS-2</strain>
    </source>
</reference>
<organism evidence="7 8">
    <name type="scientific">Marasmius tenuissimus</name>
    <dbReference type="NCBI Taxonomy" id="585030"/>
    <lineage>
        <taxon>Eukaryota</taxon>
        <taxon>Fungi</taxon>
        <taxon>Dikarya</taxon>
        <taxon>Basidiomycota</taxon>
        <taxon>Agaricomycotina</taxon>
        <taxon>Agaricomycetes</taxon>
        <taxon>Agaricomycetidae</taxon>
        <taxon>Agaricales</taxon>
        <taxon>Marasmiineae</taxon>
        <taxon>Marasmiaceae</taxon>
        <taxon>Marasmius</taxon>
    </lineage>
</organism>
<feature type="region of interest" description="Disordered" evidence="5">
    <location>
        <begin position="26"/>
        <end position="52"/>
    </location>
</feature>
<dbReference type="SUPFAM" id="SSF144232">
    <property type="entry name" value="HIT/MYND zinc finger-like"/>
    <property type="match status" value="1"/>
</dbReference>
<dbReference type="Proteomes" id="UP001437256">
    <property type="component" value="Unassembled WGS sequence"/>
</dbReference>
<evidence type="ECO:0000259" key="6">
    <source>
        <dbReference type="PROSITE" id="PS50865"/>
    </source>
</evidence>
<keyword evidence="8" id="KW-1185">Reference proteome</keyword>
<gene>
    <name evidence="7" type="ORF">AAF712_010064</name>
</gene>
<evidence type="ECO:0000256" key="3">
    <source>
        <dbReference type="ARBA" id="ARBA00022833"/>
    </source>
</evidence>
<dbReference type="Pfam" id="PF01753">
    <property type="entry name" value="zf-MYND"/>
    <property type="match status" value="1"/>
</dbReference>
<dbReference type="Gene3D" id="6.10.140.2220">
    <property type="match status" value="1"/>
</dbReference>
<protein>
    <recommendedName>
        <fullName evidence="6">MYND-type domain-containing protein</fullName>
    </recommendedName>
</protein>
<dbReference type="InterPro" id="IPR002893">
    <property type="entry name" value="Znf_MYND"/>
</dbReference>
<comment type="caution">
    <text evidence="7">The sequence shown here is derived from an EMBL/GenBank/DDBJ whole genome shotgun (WGS) entry which is preliminary data.</text>
</comment>
<evidence type="ECO:0000256" key="4">
    <source>
        <dbReference type="PROSITE-ProRule" id="PRU00134"/>
    </source>
</evidence>
<evidence type="ECO:0000256" key="5">
    <source>
        <dbReference type="SAM" id="MobiDB-lite"/>
    </source>
</evidence>
<sequence>MSPQTARYTEDLWESEYVLDTLRNSQSRTPRDALDRLRNRHPPRDVQISRPTDQAQDALRAITSLAYALKFAPQSTELQIAASWTKVISPWVEFFLQEVILVEEWPQTLEGVEFLEKSLRIVPLLFEQFLYDDESDALDNIREITPYLVPLIAKAWIKVIDRDHPSLSTWSDVVNALTLSDDMTPPKNIPKRSEHTELWIRHVLRESTRIKSEPFEDMRTFSTFIIMHRKTTLFNRGQHGYIQSVVKNSISTHVHLLAALLTKRKSVRDTALGSEECLTAHALAVTITNFIRGAMERLPQILEAVRAGFFVALLKSYTIYFRCDGDPNIHTTLTHGEETTKITFYVTKFLVYPSVLHAFFRVTVGIRGSIAFEAGLRERYGKLPDAWGRMERKARSLHSIRTAFREAGRLSKCSFQQCDAPAARARYLRCCGCYGVVYCSSTCQKLHWNKGHREECGKIANSLKEGTILSDEDSHFFEELTRFYVLERFPRRINELAMNCASSPDVNQVKRRNCIVVLDFGLVDLPAEQDLSCLDPLKFATQYQSRLGLEQTLAHVHRWKATDVNKVFVVSLFPKTQHQLWSFERTHSYPLVDTPRHSDLDIDVSDSDEGRYESGK</sequence>
<evidence type="ECO:0000256" key="2">
    <source>
        <dbReference type="ARBA" id="ARBA00022771"/>
    </source>
</evidence>
<evidence type="ECO:0000313" key="8">
    <source>
        <dbReference type="Proteomes" id="UP001437256"/>
    </source>
</evidence>
<name>A0ABR2ZP01_9AGAR</name>
<dbReference type="EMBL" id="JBBXMP010000089">
    <property type="protein sequence ID" value="KAL0063040.1"/>
    <property type="molecule type" value="Genomic_DNA"/>
</dbReference>
<evidence type="ECO:0000313" key="7">
    <source>
        <dbReference type="EMBL" id="KAL0063040.1"/>
    </source>
</evidence>
<accession>A0ABR2ZP01</accession>
<keyword evidence="1" id="KW-0479">Metal-binding</keyword>
<keyword evidence="3" id="KW-0862">Zinc</keyword>